<evidence type="ECO:0000256" key="3">
    <source>
        <dbReference type="ARBA" id="ARBA00004322"/>
    </source>
</evidence>
<evidence type="ECO:0000256" key="11">
    <source>
        <dbReference type="ARBA" id="ARBA00023242"/>
    </source>
</evidence>
<keyword evidence="6" id="KW-0227">DNA damage</keyword>
<evidence type="ECO:0000256" key="10">
    <source>
        <dbReference type="ARBA" id="ARBA00023204"/>
    </source>
</evidence>
<reference evidence="14 15" key="1">
    <citation type="submission" date="2013-11" db="EMBL/GenBank/DDBJ databases">
        <title>The Genome Sequence of Phytophthora parasitica P1569.</title>
        <authorList>
            <consortium name="The Broad Institute Genomics Platform"/>
            <person name="Russ C."/>
            <person name="Tyler B."/>
            <person name="Panabieres F."/>
            <person name="Shan W."/>
            <person name="Tripathy S."/>
            <person name="Grunwald N."/>
            <person name="Machado M."/>
            <person name="Johnson C.S."/>
            <person name="Arredondo F."/>
            <person name="Hong C."/>
            <person name="Coffey M."/>
            <person name="Young S.K."/>
            <person name="Zeng Q."/>
            <person name="Gargeya S."/>
            <person name="Fitzgerald M."/>
            <person name="Abouelleil A."/>
            <person name="Alvarado L."/>
            <person name="Chapman S.B."/>
            <person name="Gainer-Dewar J."/>
            <person name="Goldberg J."/>
            <person name="Griggs A."/>
            <person name="Gujja S."/>
            <person name="Hansen M."/>
            <person name="Howarth C."/>
            <person name="Imamovic A."/>
            <person name="Ireland A."/>
            <person name="Larimer J."/>
            <person name="McCowan C."/>
            <person name="Murphy C."/>
            <person name="Pearson M."/>
            <person name="Poon T.W."/>
            <person name="Priest M."/>
            <person name="Roberts A."/>
            <person name="Saif S."/>
            <person name="Shea T."/>
            <person name="Sykes S."/>
            <person name="Wortman J."/>
            <person name="Nusbaum C."/>
            <person name="Birren B."/>
        </authorList>
    </citation>
    <scope>NUCLEOTIDE SEQUENCE [LARGE SCALE GENOMIC DNA]</scope>
    <source>
        <strain evidence="14 15">P1569</strain>
    </source>
</reference>
<dbReference type="FunFam" id="3.60.10.10:FF:000269">
    <property type="entry name" value="Uncharacterized protein"/>
    <property type="match status" value="1"/>
</dbReference>
<dbReference type="OrthoDB" id="9975959at2759"/>
<sequence length="411" mass="45833">MKLRILTFNIFFDEVARSMRMKAIGRLVEHFRPAVIGFQEVTRDALAMLKAQQWAKFYDCSVDTAPPFQEAYFVALFSALPVKSLETHPFSNTGMGRELVIMQVEPIPGKTLFVGTSHLESLPQFAGPRVSQLKESLTLLRDRVNNAESDDMVAIGDKRRADGNPKNVCLGAIFMGDTNLMKTDMKLLDRRLAAFADVDVELAKTGRSKCRTCEEVIDKGAVRVGKMAKSTVTGGKVLEIRLWFHDTCFLNASSTTDDEKTLVKRMERELRGESKRGDEETVDLATMGLPGGWKDLWLSVPGNTEENGYTFDGTRNTLVTSRSFRSRLDRMYFYSASNDEAGKCEFDQIVIVGQQKIADGLWPSDHFGLLSTFTIHKEEKSDGTRNSGKKKARQQQSGSDAGSQQAPIAID</sequence>
<keyword evidence="11" id="KW-0539">Nucleus</keyword>
<keyword evidence="5" id="KW-0479">Metal-binding</keyword>
<dbReference type="InterPro" id="IPR001510">
    <property type="entry name" value="Znf_PARP"/>
</dbReference>
<evidence type="ECO:0000313" key="15">
    <source>
        <dbReference type="Proteomes" id="UP000018721"/>
    </source>
</evidence>
<keyword evidence="9" id="KW-0460">Magnesium</keyword>
<evidence type="ECO:0000256" key="12">
    <source>
        <dbReference type="SAM" id="MobiDB-lite"/>
    </source>
</evidence>
<comment type="cofactor">
    <cofactor evidence="2">
        <name>Mg(2+)</name>
        <dbReference type="ChEBI" id="CHEBI:18420"/>
    </cofactor>
</comment>
<dbReference type="CDD" id="cd09080">
    <property type="entry name" value="TDP2"/>
    <property type="match status" value="1"/>
</dbReference>
<dbReference type="GO" id="GO:0004518">
    <property type="term" value="F:nuclease activity"/>
    <property type="evidence" value="ECO:0007669"/>
    <property type="project" value="UniProtKB-KW"/>
</dbReference>
<dbReference type="EMBL" id="ANIZ01000192">
    <property type="protein sequence ID" value="ETI56156.1"/>
    <property type="molecule type" value="Genomic_DNA"/>
</dbReference>
<dbReference type="InterPro" id="IPR005135">
    <property type="entry name" value="Endo/exonuclease/phosphatase"/>
</dbReference>
<evidence type="ECO:0000256" key="9">
    <source>
        <dbReference type="ARBA" id="ARBA00022842"/>
    </source>
</evidence>
<dbReference type="eggNOG" id="KOG2756">
    <property type="taxonomic scope" value="Eukaryota"/>
</dbReference>
<evidence type="ECO:0000256" key="8">
    <source>
        <dbReference type="ARBA" id="ARBA00022833"/>
    </source>
</evidence>
<feature type="domain" description="PARP-type" evidence="13">
    <location>
        <begin position="198"/>
        <end position="272"/>
    </location>
</feature>
<keyword evidence="7" id="KW-0378">Hydrolase</keyword>
<evidence type="ECO:0000256" key="6">
    <source>
        <dbReference type="ARBA" id="ARBA00022763"/>
    </source>
</evidence>
<evidence type="ECO:0000256" key="5">
    <source>
        <dbReference type="ARBA" id="ARBA00022723"/>
    </source>
</evidence>
<evidence type="ECO:0000313" key="14">
    <source>
        <dbReference type="EMBL" id="ETI56156.1"/>
    </source>
</evidence>
<dbReference type="PANTHER" id="PTHR15822">
    <property type="entry name" value="TRAF AND TNF RECEPTOR-ASSOCIATED PROTEIN"/>
    <property type="match status" value="1"/>
</dbReference>
<dbReference type="SUPFAM" id="SSF56219">
    <property type="entry name" value="DNase I-like"/>
    <property type="match status" value="1"/>
</dbReference>
<evidence type="ECO:0000256" key="4">
    <source>
        <dbReference type="ARBA" id="ARBA00022722"/>
    </source>
</evidence>
<proteinExistence type="predicted"/>
<keyword evidence="10" id="KW-0234">DNA repair</keyword>
<feature type="region of interest" description="Disordered" evidence="12">
    <location>
        <begin position="378"/>
        <end position="411"/>
    </location>
</feature>
<name>V9FYL2_PHYNI</name>
<keyword evidence="8" id="KW-0862">Zinc</keyword>
<dbReference type="Pfam" id="PF00645">
    <property type="entry name" value="zf-PARP"/>
    <property type="match status" value="1"/>
</dbReference>
<comment type="subcellular location">
    <subcellularLocation>
        <location evidence="3">Nucleus</location>
        <location evidence="3">PML body</location>
    </subcellularLocation>
</comment>
<dbReference type="Pfam" id="PF03372">
    <property type="entry name" value="Exo_endo_phos"/>
    <property type="match status" value="1"/>
</dbReference>
<evidence type="ECO:0000259" key="13">
    <source>
        <dbReference type="PROSITE" id="PS50064"/>
    </source>
</evidence>
<evidence type="ECO:0000256" key="7">
    <source>
        <dbReference type="ARBA" id="ARBA00022801"/>
    </source>
</evidence>
<dbReference type="GO" id="GO:0008270">
    <property type="term" value="F:zinc ion binding"/>
    <property type="evidence" value="ECO:0007669"/>
    <property type="project" value="InterPro"/>
</dbReference>
<protein>
    <recommendedName>
        <fullName evidence="13">PARP-type domain-containing protein</fullName>
    </recommendedName>
</protein>
<dbReference type="Gene3D" id="3.60.10.10">
    <property type="entry name" value="Endonuclease/exonuclease/phosphatase"/>
    <property type="match status" value="2"/>
</dbReference>
<dbReference type="SUPFAM" id="SSF57716">
    <property type="entry name" value="Glucocorticoid receptor-like (DNA-binding domain)"/>
    <property type="match status" value="1"/>
</dbReference>
<dbReference type="GO" id="GO:0006302">
    <property type="term" value="P:double-strand break repair"/>
    <property type="evidence" value="ECO:0007669"/>
    <property type="project" value="TreeGrafter"/>
</dbReference>
<dbReference type="InterPro" id="IPR051547">
    <property type="entry name" value="TDP2-like"/>
</dbReference>
<keyword evidence="15" id="KW-1185">Reference proteome</keyword>
<organism evidence="14 15">
    <name type="scientific">Phytophthora nicotianae P1569</name>
    <dbReference type="NCBI Taxonomy" id="1317065"/>
    <lineage>
        <taxon>Eukaryota</taxon>
        <taxon>Sar</taxon>
        <taxon>Stramenopiles</taxon>
        <taxon>Oomycota</taxon>
        <taxon>Peronosporomycetes</taxon>
        <taxon>Peronosporales</taxon>
        <taxon>Peronosporaceae</taxon>
        <taxon>Phytophthora</taxon>
    </lineage>
</organism>
<evidence type="ECO:0000256" key="1">
    <source>
        <dbReference type="ARBA" id="ARBA00001936"/>
    </source>
</evidence>
<keyword evidence="4" id="KW-0540">Nuclease</keyword>
<dbReference type="InterPro" id="IPR036691">
    <property type="entry name" value="Endo/exonu/phosph_ase_sf"/>
</dbReference>
<dbReference type="AlphaFoldDB" id="V9FYL2"/>
<dbReference type="HOGENOM" id="CLU_673520_0_0_1"/>
<comment type="caution">
    <text evidence="14">The sequence shown here is derived from an EMBL/GenBank/DDBJ whole genome shotgun (WGS) entry which is preliminary data.</text>
</comment>
<dbReference type="GO" id="GO:0005737">
    <property type="term" value="C:cytoplasm"/>
    <property type="evidence" value="ECO:0007669"/>
    <property type="project" value="TreeGrafter"/>
</dbReference>
<accession>V9FYL2</accession>
<dbReference type="GO" id="GO:0070260">
    <property type="term" value="F:5'-tyrosyl-DNA phosphodiesterase activity"/>
    <property type="evidence" value="ECO:0007669"/>
    <property type="project" value="TreeGrafter"/>
</dbReference>
<evidence type="ECO:0000256" key="2">
    <source>
        <dbReference type="ARBA" id="ARBA00001946"/>
    </source>
</evidence>
<dbReference type="GO" id="GO:0003697">
    <property type="term" value="F:single-stranded DNA binding"/>
    <property type="evidence" value="ECO:0007669"/>
    <property type="project" value="TreeGrafter"/>
</dbReference>
<comment type="cofactor">
    <cofactor evidence="1">
        <name>Mn(2+)</name>
        <dbReference type="ChEBI" id="CHEBI:29035"/>
    </cofactor>
</comment>
<dbReference type="PANTHER" id="PTHR15822:SF4">
    <property type="entry name" value="TYROSYL-DNA PHOSPHODIESTERASE 2"/>
    <property type="match status" value="1"/>
</dbReference>
<dbReference type="Proteomes" id="UP000018721">
    <property type="component" value="Unassembled WGS sequence"/>
</dbReference>
<dbReference type="PROSITE" id="PS50064">
    <property type="entry name" value="ZF_PARP_2"/>
    <property type="match status" value="1"/>
</dbReference>
<dbReference type="SMART" id="SM01336">
    <property type="entry name" value="zf-PARP"/>
    <property type="match status" value="1"/>
</dbReference>
<gene>
    <name evidence="14" type="ORF">F443_01252</name>
</gene>
<feature type="compositionally biased region" description="Low complexity" evidence="12">
    <location>
        <begin position="394"/>
        <end position="411"/>
    </location>
</feature>